<name>A0A5N7MSY9_9HYPH</name>
<keyword evidence="7" id="KW-1185">Reference proteome</keyword>
<dbReference type="InterPro" id="IPR012337">
    <property type="entry name" value="RNaseH-like_sf"/>
</dbReference>
<dbReference type="Gene3D" id="3.30.420.10">
    <property type="entry name" value="Ribonuclease H-like superfamily/Ribonuclease H"/>
    <property type="match status" value="1"/>
</dbReference>
<proteinExistence type="predicted"/>
<accession>A0A5N7MSY9</accession>
<evidence type="ECO:0000313" key="6">
    <source>
        <dbReference type="EMBL" id="MPR30107.1"/>
    </source>
</evidence>
<reference evidence="6 7" key="1">
    <citation type="journal article" date="2019" name="Syst. Appl. Microbiol.">
        <title>Microvirga tunisiensis sp. nov., a root nodule symbiotic bacterium isolated from Lupinus micranthus and L. luteus grown in Northern Tunisia.</title>
        <authorList>
            <person name="Msaddak A."/>
            <person name="Rejili M."/>
            <person name="Duran D."/>
            <person name="Mars M."/>
            <person name="Palacios J.M."/>
            <person name="Ruiz-Argueso T."/>
            <person name="Rey L."/>
            <person name="Imperial J."/>
        </authorList>
    </citation>
    <scope>NUCLEOTIDE SEQUENCE [LARGE SCALE GENOMIC DNA]</scope>
    <source>
        <strain evidence="6 7">Lmie10</strain>
    </source>
</reference>
<dbReference type="SUPFAM" id="SSF53098">
    <property type="entry name" value="Ribonuclease H-like"/>
    <property type="match status" value="1"/>
</dbReference>
<keyword evidence="3" id="KW-0238">DNA-binding</keyword>
<dbReference type="OrthoDB" id="4315389at2"/>
<dbReference type="Pfam" id="PF13610">
    <property type="entry name" value="DDE_Tnp_IS240"/>
    <property type="match status" value="1"/>
</dbReference>
<dbReference type="GO" id="GO:0032196">
    <property type="term" value="P:transposition"/>
    <property type="evidence" value="ECO:0007669"/>
    <property type="project" value="UniProtKB-KW"/>
</dbReference>
<keyword evidence="2" id="KW-0815">Transposition</keyword>
<dbReference type="EMBL" id="VOSK01000311">
    <property type="protein sequence ID" value="MPR30107.1"/>
    <property type="molecule type" value="Genomic_DNA"/>
</dbReference>
<dbReference type="PROSITE" id="PS50994">
    <property type="entry name" value="INTEGRASE"/>
    <property type="match status" value="1"/>
</dbReference>
<dbReference type="InterPro" id="IPR001584">
    <property type="entry name" value="Integrase_cat-core"/>
</dbReference>
<gene>
    <name evidence="6" type="ORF">FS320_34925</name>
</gene>
<dbReference type="PANTHER" id="PTHR35528">
    <property type="entry name" value="BLL1675 PROTEIN"/>
    <property type="match status" value="1"/>
</dbReference>
<evidence type="ECO:0000256" key="2">
    <source>
        <dbReference type="ARBA" id="ARBA00022578"/>
    </source>
</evidence>
<dbReference type="NCBIfam" id="NF033587">
    <property type="entry name" value="transpos_IS6"/>
    <property type="match status" value="1"/>
</dbReference>
<evidence type="ECO:0000259" key="5">
    <source>
        <dbReference type="PROSITE" id="PS50994"/>
    </source>
</evidence>
<evidence type="ECO:0000313" key="7">
    <source>
        <dbReference type="Proteomes" id="UP000403266"/>
    </source>
</evidence>
<protein>
    <submittedName>
        <fullName evidence="6">IS6 family transposase</fullName>
    </submittedName>
</protein>
<dbReference type="PANTHER" id="PTHR35528:SF3">
    <property type="entry name" value="BLL1675 PROTEIN"/>
    <property type="match status" value="1"/>
</dbReference>
<dbReference type="AlphaFoldDB" id="A0A5N7MSY9"/>
<organism evidence="6 7">
    <name type="scientific">Microvirga tunisiensis</name>
    <dbReference type="NCBI Taxonomy" id="2108360"/>
    <lineage>
        <taxon>Bacteria</taxon>
        <taxon>Pseudomonadati</taxon>
        <taxon>Pseudomonadota</taxon>
        <taxon>Alphaproteobacteria</taxon>
        <taxon>Hyphomicrobiales</taxon>
        <taxon>Methylobacteriaceae</taxon>
        <taxon>Microvirga</taxon>
    </lineage>
</organism>
<keyword evidence="4" id="KW-0233">DNA recombination</keyword>
<feature type="domain" description="Integrase catalytic" evidence="5">
    <location>
        <begin position="27"/>
        <end position="194"/>
    </location>
</feature>
<dbReference type="InterPro" id="IPR036397">
    <property type="entry name" value="RNaseH_sf"/>
</dbReference>
<dbReference type="InterPro" id="IPR052183">
    <property type="entry name" value="IS_Transposase"/>
</dbReference>
<dbReference type="Proteomes" id="UP000403266">
    <property type="component" value="Unassembled WGS sequence"/>
</dbReference>
<sequence>MMQERGVDVAPSTIFRWVQRYAPEIEKRIRPYREPRSGSWRVDETYVRVGGKWKYLFRAVDKHGRLIAFMLSDRRNTNAAYRFLRKALRAVSDYPPSSITTDKLASYPKAIRRLQNEGLLPKDVVHRTSKYLNNIIEADHGALKRVIRPTRGFQQIKTARAALKGFEVMRMIRRGHCVLARPGVIGEIHLVNQLFGSAA</sequence>
<evidence type="ECO:0000256" key="4">
    <source>
        <dbReference type="ARBA" id="ARBA00023172"/>
    </source>
</evidence>
<comment type="function">
    <text evidence="1">Involved in the transposition of the insertion sequence.</text>
</comment>
<evidence type="ECO:0000256" key="3">
    <source>
        <dbReference type="ARBA" id="ARBA00023125"/>
    </source>
</evidence>
<dbReference type="GO" id="GO:0003677">
    <property type="term" value="F:DNA binding"/>
    <property type="evidence" value="ECO:0007669"/>
    <property type="project" value="UniProtKB-KW"/>
</dbReference>
<comment type="caution">
    <text evidence="6">The sequence shown here is derived from an EMBL/GenBank/DDBJ whole genome shotgun (WGS) entry which is preliminary data.</text>
</comment>
<evidence type="ECO:0000256" key="1">
    <source>
        <dbReference type="ARBA" id="ARBA00002286"/>
    </source>
</evidence>
<dbReference type="InterPro" id="IPR032874">
    <property type="entry name" value="DDE_dom"/>
</dbReference>
<dbReference type="GO" id="GO:0006310">
    <property type="term" value="P:DNA recombination"/>
    <property type="evidence" value="ECO:0007669"/>
    <property type="project" value="UniProtKB-KW"/>
</dbReference>
<dbReference type="InterPro" id="IPR047930">
    <property type="entry name" value="Transpos_IS6"/>
</dbReference>
<dbReference type="GO" id="GO:0015074">
    <property type="term" value="P:DNA integration"/>
    <property type="evidence" value="ECO:0007669"/>
    <property type="project" value="InterPro"/>
</dbReference>